<dbReference type="Proteomes" id="UP000005953">
    <property type="component" value="Unassembled WGS sequence"/>
</dbReference>
<dbReference type="RefSeq" id="WP_008046938.1">
    <property type="nucleotide sequence ID" value="NZ_CH724153.1"/>
</dbReference>
<dbReference type="OrthoDB" id="8442309at2"/>
<protein>
    <recommendedName>
        <fullName evidence="3">Methyl-accepting chemotaxis protein</fullName>
    </recommendedName>
</protein>
<dbReference type="AlphaFoldDB" id="A4BJF8"/>
<accession>A4BJF8</accession>
<dbReference type="EMBL" id="AAOE01000033">
    <property type="protein sequence ID" value="EAR07730.1"/>
    <property type="molecule type" value="Genomic_DNA"/>
</dbReference>
<organism evidence="1 2">
    <name type="scientific">Reinekea blandensis MED297</name>
    <dbReference type="NCBI Taxonomy" id="314283"/>
    <lineage>
        <taxon>Bacteria</taxon>
        <taxon>Pseudomonadati</taxon>
        <taxon>Pseudomonadota</taxon>
        <taxon>Gammaproteobacteria</taxon>
        <taxon>Oceanospirillales</taxon>
        <taxon>Saccharospirillaceae</taxon>
        <taxon>Reinekea</taxon>
    </lineage>
</organism>
<dbReference type="HOGENOM" id="CLU_1288008_0_0_6"/>
<evidence type="ECO:0000313" key="1">
    <source>
        <dbReference type="EMBL" id="EAR07730.1"/>
    </source>
</evidence>
<proteinExistence type="predicted"/>
<name>A4BJF8_9GAMM</name>
<evidence type="ECO:0000313" key="2">
    <source>
        <dbReference type="Proteomes" id="UP000005953"/>
    </source>
</evidence>
<keyword evidence="2" id="KW-1185">Reference proteome</keyword>
<evidence type="ECO:0008006" key="3">
    <source>
        <dbReference type="Google" id="ProtNLM"/>
    </source>
</evidence>
<gene>
    <name evidence="1" type="ORF">MED297_01985</name>
</gene>
<dbReference type="STRING" id="314283.MED297_01985"/>
<reference evidence="1 2" key="1">
    <citation type="submission" date="2006-02" db="EMBL/GenBank/DDBJ databases">
        <authorList>
            <person name="Pinhassi J."/>
            <person name="Pedros-Alio C."/>
            <person name="Ferriera S."/>
            <person name="Johnson J."/>
            <person name="Kravitz S."/>
            <person name="Halpern A."/>
            <person name="Remington K."/>
            <person name="Beeson K."/>
            <person name="Tran B."/>
            <person name="Rogers Y.-H."/>
            <person name="Friedman R."/>
            <person name="Venter J.C."/>
        </authorList>
    </citation>
    <scope>NUCLEOTIDE SEQUENCE [LARGE SCALE GENOMIC DNA]</scope>
    <source>
        <strain evidence="1 2">MED297</strain>
    </source>
</reference>
<sequence>MSQNVDVNAPLRSDQARQTLAATTIARSLFQAQIKARSLSVSSKNLSVVAVRIGEDAAGLAVLASFYDELAKGTIRLANRIGELTADIARLAVRQWQLALVDQHLKKAMESMQRDRTQLIDEKRSTFVQDEKSMQVEFNALMKKLESMLDEMKQQTQVINVIAVNSKLEATRVTTSRGTLNSMAKDIESTTQVVIELIEAAQHSLYSFQSGRML</sequence>
<comment type="caution">
    <text evidence="1">The sequence shown here is derived from an EMBL/GenBank/DDBJ whole genome shotgun (WGS) entry which is preliminary data.</text>
</comment>